<evidence type="ECO:0000256" key="4">
    <source>
        <dbReference type="ARBA" id="ARBA00022692"/>
    </source>
</evidence>
<keyword evidence="9" id="KW-1015">Disulfide bond</keyword>
<reference evidence="14" key="1">
    <citation type="journal article" date="2019" name="Int. J. Syst. Evol. Microbiol.">
        <title>The Global Catalogue of Microorganisms (GCM) 10K type strain sequencing project: providing services to taxonomists for standard genome sequencing and annotation.</title>
        <authorList>
            <consortium name="The Broad Institute Genomics Platform"/>
            <consortium name="The Broad Institute Genome Sequencing Center for Infectious Disease"/>
            <person name="Wu L."/>
            <person name="Ma J."/>
        </authorList>
    </citation>
    <scope>NUCLEOTIDE SEQUENCE [LARGE SCALE GENOMIC DNA]</scope>
    <source>
        <strain evidence="14">CCUG 39402</strain>
    </source>
</reference>
<evidence type="ECO:0000256" key="10">
    <source>
        <dbReference type="ARBA" id="ARBA00023186"/>
    </source>
</evidence>
<protein>
    <submittedName>
        <fullName evidence="13">Disulfide bond formation protein B</fullName>
    </submittedName>
</protein>
<keyword evidence="10" id="KW-0143">Chaperone</keyword>
<dbReference type="PANTHER" id="PTHR43469:SF1">
    <property type="entry name" value="SPBETA PROPHAGE-DERIVED DISULFIDE BOND FORMATION PROTEIN B"/>
    <property type="match status" value="1"/>
</dbReference>
<evidence type="ECO:0000256" key="7">
    <source>
        <dbReference type="ARBA" id="ARBA00023002"/>
    </source>
</evidence>
<dbReference type="HAMAP" id="MF_00287">
    <property type="entry name" value="BdbC"/>
    <property type="match status" value="1"/>
</dbReference>
<evidence type="ECO:0000256" key="11">
    <source>
        <dbReference type="ARBA" id="ARBA00023284"/>
    </source>
</evidence>
<evidence type="ECO:0000256" key="3">
    <source>
        <dbReference type="ARBA" id="ARBA00022448"/>
    </source>
</evidence>
<dbReference type="PANTHER" id="PTHR43469">
    <property type="entry name" value="DISULFIDE FORMATION PROTEIN-RELATED"/>
    <property type="match status" value="1"/>
</dbReference>
<keyword evidence="6 12" id="KW-1133">Transmembrane helix</keyword>
<dbReference type="SUPFAM" id="SSF158442">
    <property type="entry name" value="DsbB-like"/>
    <property type="match status" value="1"/>
</dbReference>
<dbReference type="EMBL" id="JBHSRS010000012">
    <property type="protein sequence ID" value="MFC6280413.1"/>
    <property type="molecule type" value="Genomic_DNA"/>
</dbReference>
<keyword evidence="8 12" id="KW-0472">Membrane</keyword>
<evidence type="ECO:0000256" key="5">
    <source>
        <dbReference type="ARBA" id="ARBA00022982"/>
    </source>
</evidence>
<comment type="similarity">
    <text evidence="2">Belongs to the DsbB family. BdbC subfamily.</text>
</comment>
<dbReference type="InterPro" id="IPR023380">
    <property type="entry name" value="DsbB-like_sf"/>
</dbReference>
<dbReference type="InterPro" id="IPR003752">
    <property type="entry name" value="DiS_bond_form_DsbB/BdbC"/>
</dbReference>
<sequence length="155" mass="16835">MAAQADGEAGMTSSSFTSERQWKLLTVSWLVALVSTLGALFFSEVMELEPCVLCWYQRIAMFPLVLILGAGAYTQDASSVKYGLPLAFTGWLVAFYHCLLYGGFIPAAMQPCSKGVSCSEQKLELVGFITIPLLSLLAFSIIVLLLLAAKKDPKK</sequence>
<keyword evidence="7" id="KW-0560">Oxidoreductase</keyword>
<keyword evidence="11" id="KW-0676">Redox-active center</keyword>
<dbReference type="InterPro" id="IPR012187">
    <property type="entry name" value="Disulphide_bond_form_BdbC"/>
</dbReference>
<evidence type="ECO:0000256" key="9">
    <source>
        <dbReference type="ARBA" id="ARBA00023157"/>
    </source>
</evidence>
<evidence type="ECO:0000256" key="6">
    <source>
        <dbReference type="ARBA" id="ARBA00022989"/>
    </source>
</evidence>
<name>A0ABW1TSV7_9BURK</name>
<feature type="transmembrane region" description="Helical" evidence="12">
    <location>
        <begin position="86"/>
        <end position="105"/>
    </location>
</feature>
<dbReference type="Pfam" id="PF02600">
    <property type="entry name" value="DsbB"/>
    <property type="match status" value="1"/>
</dbReference>
<feature type="transmembrane region" description="Helical" evidence="12">
    <location>
        <begin position="55"/>
        <end position="74"/>
    </location>
</feature>
<organism evidence="13 14">
    <name type="scientific">Polaromonas aquatica</name>
    <dbReference type="NCBI Taxonomy" id="332657"/>
    <lineage>
        <taxon>Bacteria</taxon>
        <taxon>Pseudomonadati</taxon>
        <taxon>Pseudomonadota</taxon>
        <taxon>Betaproteobacteria</taxon>
        <taxon>Burkholderiales</taxon>
        <taxon>Comamonadaceae</taxon>
        <taxon>Polaromonas</taxon>
    </lineage>
</organism>
<dbReference type="Proteomes" id="UP001596270">
    <property type="component" value="Unassembled WGS sequence"/>
</dbReference>
<proteinExistence type="inferred from homology"/>
<evidence type="ECO:0000256" key="1">
    <source>
        <dbReference type="ARBA" id="ARBA00004141"/>
    </source>
</evidence>
<comment type="subcellular location">
    <subcellularLocation>
        <location evidence="1">Membrane</location>
        <topology evidence="1">Multi-pass membrane protein</topology>
    </subcellularLocation>
</comment>
<evidence type="ECO:0000313" key="14">
    <source>
        <dbReference type="Proteomes" id="UP001596270"/>
    </source>
</evidence>
<evidence type="ECO:0000256" key="8">
    <source>
        <dbReference type="ARBA" id="ARBA00023136"/>
    </source>
</evidence>
<keyword evidence="3" id="KW-0813">Transport</keyword>
<keyword evidence="14" id="KW-1185">Reference proteome</keyword>
<feature type="transmembrane region" description="Helical" evidence="12">
    <location>
        <begin position="24"/>
        <end position="43"/>
    </location>
</feature>
<evidence type="ECO:0000256" key="12">
    <source>
        <dbReference type="SAM" id="Phobius"/>
    </source>
</evidence>
<comment type="caution">
    <text evidence="13">The sequence shown here is derived from an EMBL/GenBank/DDBJ whole genome shotgun (WGS) entry which is preliminary data.</text>
</comment>
<dbReference type="RefSeq" id="WP_371437631.1">
    <property type="nucleotide sequence ID" value="NZ_JBHSRS010000012.1"/>
</dbReference>
<feature type="transmembrane region" description="Helical" evidence="12">
    <location>
        <begin position="125"/>
        <end position="149"/>
    </location>
</feature>
<gene>
    <name evidence="13" type="ORF">ACFQND_04115</name>
</gene>
<dbReference type="Gene3D" id="1.20.1550.10">
    <property type="entry name" value="DsbB-like"/>
    <property type="match status" value="1"/>
</dbReference>
<keyword evidence="4 12" id="KW-0812">Transmembrane</keyword>
<accession>A0ABW1TSV7</accession>
<dbReference type="PIRSF" id="PIRSF036659">
    <property type="entry name" value="BdbC"/>
    <property type="match status" value="1"/>
</dbReference>
<keyword evidence="5" id="KW-0249">Electron transport</keyword>
<evidence type="ECO:0000256" key="2">
    <source>
        <dbReference type="ARBA" id="ARBA00007602"/>
    </source>
</evidence>
<evidence type="ECO:0000313" key="13">
    <source>
        <dbReference type="EMBL" id="MFC6280413.1"/>
    </source>
</evidence>